<organism evidence="9">
    <name type="scientific">Caenorhabditis brenneri</name>
    <name type="common">Nematode worm</name>
    <dbReference type="NCBI Taxonomy" id="135651"/>
    <lineage>
        <taxon>Eukaryota</taxon>
        <taxon>Metazoa</taxon>
        <taxon>Ecdysozoa</taxon>
        <taxon>Nematoda</taxon>
        <taxon>Chromadorea</taxon>
        <taxon>Rhabditida</taxon>
        <taxon>Rhabditina</taxon>
        <taxon>Rhabditomorpha</taxon>
        <taxon>Rhabditoidea</taxon>
        <taxon>Rhabditidae</taxon>
        <taxon>Peloderinae</taxon>
        <taxon>Caenorhabditis</taxon>
    </lineage>
</organism>
<keyword evidence="6 7" id="KW-0472">Membrane</keyword>
<feature type="transmembrane region" description="Helical" evidence="7">
    <location>
        <begin position="477"/>
        <end position="501"/>
    </location>
</feature>
<dbReference type="GO" id="GO:0005886">
    <property type="term" value="C:plasma membrane"/>
    <property type="evidence" value="ECO:0007669"/>
    <property type="project" value="TreeGrafter"/>
</dbReference>
<evidence type="ECO:0000256" key="6">
    <source>
        <dbReference type="ARBA" id="ARBA00023136"/>
    </source>
</evidence>
<evidence type="ECO:0000256" key="2">
    <source>
        <dbReference type="ARBA" id="ARBA00007965"/>
    </source>
</evidence>
<protein>
    <submittedName>
        <fullName evidence="8">CBN-ENT-3 protein</fullName>
    </submittedName>
</protein>
<dbReference type="OrthoDB" id="1856718at2759"/>
<dbReference type="EMBL" id="GL379905">
    <property type="protein sequence ID" value="EGT33382.1"/>
    <property type="molecule type" value="Genomic_DNA"/>
</dbReference>
<evidence type="ECO:0000256" key="1">
    <source>
        <dbReference type="ARBA" id="ARBA00004141"/>
    </source>
</evidence>
<comment type="similarity">
    <text evidence="2">Belongs to the SLC29A/ENT transporter (TC 2.A.57) family.</text>
</comment>
<dbReference type="STRING" id="135651.G0NLE7"/>
<sequence>MNLGLKMAMVAVGKSGCHLVAWSQFGNTEVPAIISSKNWTRSEQDSEEIRLLSGPVGSETNKPPTNREAVVAILQYKRVVWRIGEGLGTALNHENELNDISLTQQKELIDPPLVKQEELNDSSEVPQEELNSEQIYEILNEEQNGFEKMYEGHIKNLFKQKIGAPIESEKFSHVNGVFPIDTTHFNEISIEDSIKFVQICNKCIVKRCSVLFTTGSRTPACECGRKWHRFKMTFRVRISSATHNLFFNVPIDQIIGGLYNNYTKTIIEMFDCHDKRDEFNQQMEQLRRTLQNIPDQDSQRSTNPDSQSFVDVELDSVATTERDPGTETTEEEEVKDVGQFVFFAFFMFGFGCLLPWNMFLNIAFDYYTMFKLRESRGTPNWYSSNFQNAMTICAQIPSLAFGVINIFIAMKGDLTIRMRLCLIVVQSMVVVTVVFIYIDTSQWIGVFFVITLISIVVLNAANGLFQNSMFGLASSFPFKYTNAVIIGQNFCGTAVTALSILTKAASDDVQMRANLFFGLSSIAVITCFILLNFLKKFNFYRKYGIFKPSSKSVEDGERSVWMSIREAFSKSKMQFLNIFLLFFVTLALFPNICMYVRDGKPGEKYNFVISEKYYMDVVTFLNFNLFAFLGSLMANWVRFPGPKTIWIPVVARFWFMFYFPAANYYPMDFARAYPVMFHSTWLFVINICVFALSSGYLSSLIMMYAPRSHEDPKIQRMAGMIASFFLLFGIVAGLIFSWQIRLFMTGYA</sequence>
<dbReference type="GO" id="GO:0005337">
    <property type="term" value="F:nucleoside transmembrane transporter activity"/>
    <property type="evidence" value="ECO:0007669"/>
    <property type="project" value="InterPro"/>
</dbReference>
<feature type="transmembrane region" description="Helical" evidence="7">
    <location>
        <begin position="617"/>
        <end position="637"/>
    </location>
</feature>
<dbReference type="PANTHER" id="PTHR10332:SF85">
    <property type="entry name" value="EQUILIBRATIVE NUCLEOSIDE TRANSPORTER"/>
    <property type="match status" value="1"/>
</dbReference>
<evidence type="ECO:0000256" key="5">
    <source>
        <dbReference type="ARBA" id="ARBA00022989"/>
    </source>
</evidence>
<dbReference type="Proteomes" id="UP000008068">
    <property type="component" value="Unassembled WGS sequence"/>
</dbReference>
<dbReference type="Pfam" id="PF01733">
    <property type="entry name" value="Nucleoside_tran"/>
    <property type="match status" value="1"/>
</dbReference>
<dbReference type="AlphaFoldDB" id="G0NLE7"/>
<proteinExistence type="inferred from homology"/>
<evidence type="ECO:0000256" key="7">
    <source>
        <dbReference type="SAM" id="Phobius"/>
    </source>
</evidence>
<feature type="transmembrane region" description="Helical" evidence="7">
    <location>
        <begin position="681"/>
        <end position="705"/>
    </location>
</feature>
<dbReference type="InParanoid" id="G0NLE7"/>
<dbReference type="HOGENOM" id="CLU_371822_0_0_1"/>
<feature type="transmembrane region" description="Helical" evidence="7">
    <location>
        <begin position="420"/>
        <end position="438"/>
    </location>
</feature>
<accession>G0NLE7</accession>
<dbReference type="eggNOG" id="KOG1479">
    <property type="taxonomic scope" value="Eukaryota"/>
</dbReference>
<feature type="transmembrane region" description="Helical" evidence="7">
    <location>
        <begin position="389"/>
        <end position="408"/>
    </location>
</feature>
<dbReference type="InterPro" id="IPR002259">
    <property type="entry name" value="Eqnu_transpt"/>
</dbReference>
<keyword evidence="9" id="KW-1185">Reference proteome</keyword>
<evidence type="ECO:0000256" key="4">
    <source>
        <dbReference type="ARBA" id="ARBA00022692"/>
    </source>
</evidence>
<name>G0NLE7_CAEBE</name>
<feature type="transmembrane region" description="Helical" evidence="7">
    <location>
        <begin position="644"/>
        <end position="661"/>
    </location>
</feature>
<feature type="transmembrane region" description="Helical" evidence="7">
    <location>
        <begin position="717"/>
        <end position="740"/>
    </location>
</feature>
<reference evidence="9" key="1">
    <citation type="submission" date="2011-07" db="EMBL/GenBank/DDBJ databases">
        <authorList>
            <consortium name="Caenorhabditis brenneri Sequencing and Analysis Consortium"/>
            <person name="Wilson R.K."/>
        </authorList>
    </citation>
    <scope>NUCLEOTIDE SEQUENCE [LARGE SCALE GENOMIC DNA]</scope>
    <source>
        <strain evidence="9">PB2801</strain>
    </source>
</reference>
<feature type="transmembrane region" description="Helical" evidence="7">
    <location>
        <begin position="575"/>
        <end position="597"/>
    </location>
</feature>
<comment type="subcellular location">
    <subcellularLocation>
        <location evidence="1">Membrane</location>
        <topology evidence="1">Multi-pass membrane protein</topology>
    </subcellularLocation>
</comment>
<keyword evidence="5 7" id="KW-1133">Transmembrane helix</keyword>
<evidence type="ECO:0000313" key="8">
    <source>
        <dbReference type="EMBL" id="EGT33382.1"/>
    </source>
</evidence>
<evidence type="ECO:0000313" key="9">
    <source>
        <dbReference type="Proteomes" id="UP000008068"/>
    </source>
</evidence>
<keyword evidence="4 7" id="KW-0812">Transmembrane</keyword>
<dbReference type="PRINTS" id="PR01130">
    <property type="entry name" value="DERENTRNSPRT"/>
</dbReference>
<dbReference type="FunCoup" id="G0NLE7">
    <property type="interactions" value="581"/>
</dbReference>
<evidence type="ECO:0000256" key="3">
    <source>
        <dbReference type="ARBA" id="ARBA00022448"/>
    </source>
</evidence>
<keyword evidence="3" id="KW-0813">Transport</keyword>
<feature type="transmembrane region" description="Helical" evidence="7">
    <location>
        <begin position="340"/>
        <end position="364"/>
    </location>
</feature>
<feature type="transmembrane region" description="Helical" evidence="7">
    <location>
        <begin position="444"/>
        <end position="465"/>
    </location>
</feature>
<feature type="transmembrane region" description="Helical" evidence="7">
    <location>
        <begin position="513"/>
        <end position="534"/>
    </location>
</feature>
<dbReference type="PANTHER" id="PTHR10332">
    <property type="entry name" value="EQUILIBRATIVE NUCLEOSIDE TRANSPORTER"/>
    <property type="match status" value="1"/>
</dbReference>
<gene>
    <name evidence="8" type="primary">Cbn-ent-3</name>
    <name evidence="8" type="ORF">CAEBREN_04645</name>
</gene>